<dbReference type="Proteomes" id="UP000193922">
    <property type="component" value="Unassembled WGS sequence"/>
</dbReference>
<organism evidence="2 3">
    <name type="scientific">Linderina pennispora</name>
    <dbReference type="NCBI Taxonomy" id="61395"/>
    <lineage>
        <taxon>Eukaryota</taxon>
        <taxon>Fungi</taxon>
        <taxon>Fungi incertae sedis</taxon>
        <taxon>Zoopagomycota</taxon>
        <taxon>Kickxellomycotina</taxon>
        <taxon>Kickxellomycetes</taxon>
        <taxon>Kickxellales</taxon>
        <taxon>Kickxellaceae</taxon>
        <taxon>Linderina</taxon>
    </lineage>
</organism>
<accession>A0A1Y1VQH6</accession>
<dbReference type="EMBL" id="MCFD01000187">
    <property type="protein sequence ID" value="ORX63547.1"/>
    <property type="molecule type" value="Genomic_DNA"/>
</dbReference>
<dbReference type="InterPro" id="IPR036427">
    <property type="entry name" value="Bromodomain-like_sf"/>
</dbReference>
<comment type="caution">
    <text evidence="2">The sequence shown here is derived from an EMBL/GenBank/DDBJ whole genome shotgun (WGS) entry which is preliminary data.</text>
</comment>
<dbReference type="GeneID" id="63808712"/>
<dbReference type="RefSeq" id="XP_040738978.1">
    <property type="nucleotide sequence ID" value="XM_040892064.1"/>
</dbReference>
<protein>
    <recommendedName>
        <fullName evidence="4">Bromo domain-containing protein</fullName>
    </recommendedName>
</protein>
<dbReference type="Gene3D" id="1.20.920.10">
    <property type="entry name" value="Bromodomain-like"/>
    <property type="match status" value="1"/>
</dbReference>
<evidence type="ECO:0008006" key="4">
    <source>
        <dbReference type="Google" id="ProtNLM"/>
    </source>
</evidence>
<dbReference type="SUPFAM" id="SSF47370">
    <property type="entry name" value="Bromodomain"/>
    <property type="match status" value="1"/>
</dbReference>
<evidence type="ECO:0000313" key="2">
    <source>
        <dbReference type="EMBL" id="ORX63547.1"/>
    </source>
</evidence>
<gene>
    <name evidence="2" type="ORF">DL89DRAFT_77261</name>
</gene>
<dbReference type="AlphaFoldDB" id="A0A1Y1VQH6"/>
<keyword evidence="1" id="KW-0103">Bromodomain</keyword>
<proteinExistence type="predicted"/>
<name>A0A1Y1VQH6_9FUNG</name>
<evidence type="ECO:0000313" key="3">
    <source>
        <dbReference type="Proteomes" id="UP000193922"/>
    </source>
</evidence>
<evidence type="ECO:0000256" key="1">
    <source>
        <dbReference type="ARBA" id="ARBA00023117"/>
    </source>
</evidence>
<keyword evidence="3" id="KW-1185">Reference proteome</keyword>
<dbReference type="OrthoDB" id="6017at2759"/>
<sequence length="64" mass="7690">MWIFNNATFFNESGSQIYQDTVDLESEYFRVRREILDKYRIPFDTSHFGSGPRGRAVCEQDHRR</sequence>
<dbReference type="GO" id="GO:0006325">
    <property type="term" value="P:chromatin organization"/>
    <property type="evidence" value="ECO:0007669"/>
    <property type="project" value="UniProtKB-ARBA"/>
</dbReference>
<reference evidence="2 3" key="1">
    <citation type="submission" date="2016-07" db="EMBL/GenBank/DDBJ databases">
        <title>Pervasive Adenine N6-methylation of Active Genes in Fungi.</title>
        <authorList>
            <consortium name="DOE Joint Genome Institute"/>
            <person name="Mondo S.J."/>
            <person name="Dannebaum R.O."/>
            <person name="Kuo R.C."/>
            <person name="Labutti K."/>
            <person name="Haridas S."/>
            <person name="Kuo A."/>
            <person name="Salamov A."/>
            <person name="Ahrendt S.R."/>
            <person name="Lipzen A."/>
            <person name="Sullivan W."/>
            <person name="Andreopoulos W.B."/>
            <person name="Clum A."/>
            <person name="Lindquist E."/>
            <person name="Daum C."/>
            <person name="Ramamoorthy G.K."/>
            <person name="Gryganskyi A."/>
            <person name="Culley D."/>
            <person name="Magnuson J.K."/>
            <person name="James T.Y."/>
            <person name="O'Malley M.A."/>
            <person name="Stajich J.E."/>
            <person name="Spatafora J.W."/>
            <person name="Visel A."/>
            <person name="Grigoriev I.V."/>
        </authorList>
    </citation>
    <scope>NUCLEOTIDE SEQUENCE [LARGE SCALE GENOMIC DNA]</scope>
    <source>
        <strain evidence="2 3">ATCC 12442</strain>
    </source>
</reference>